<dbReference type="EMBL" id="CM042036">
    <property type="protein sequence ID" value="KAI3744861.1"/>
    <property type="molecule type" value="Genomic_DNA"/>
</dbReference>
<reference evidence="2" key="1">
    <citation type="journal article" date="2022" name="Mol. Ecol. Resour.">
        <title>The genomes of chicory, endive, great burdock and yacon provide insights into Asteraceae palaeo-polyploidization history and plant inulin production.</title>
        <authorList>
            <person name="Fan W."/>
            <person name="Wang S."/>
            <person name="Wang H."/>
            <person name="Wang A."/>
            <person name="Jiang F."/>
            <person name="Liu H."/>
            <person name="Zhao H."/>
            <person name="Xu D."/>
            <person name="Zhang Y."/>
        </authorList>
    </citation>
    <scope>NUCLEOTIDE SEQUENCE [LARGE SCALE GENOMIC DNA]</scope>
    <source>
        <strain evidence="2">cv. Yunnan</strain>
    </source>
</reference>
<organism evidence="1 2">
    <name type="scientific">Smallanthus sonchifolius</name>
    <dbReference type="NCBI Taxonomy" id="185202"/>
    <lineage>
        <taxon>Eukaryota</taxon>
        <taxon>Viridiplantae</taxon>
        <taxon>Streptophyta</taxon>
        <taxon>Embryophyta</taxon>
        <taxon>Tracheophyta</taxon>
        <taxon>Spermatophyta</taxon>
        <taxon>Magnoliopsida</taxon>
        <taxon>eudicotyledons</taxon>
        <taxon>Gunneridae</taxon>
        <taxon>Pentapetalae</taxon>
        <taxon>asterids</taxon>
        <taxon>campanulids</taxon>
        <taxon>Asterales</taxon>
        <taxon>Asteraceae</taxon>
        <taxon>Asteroideae</taxon>
        <taxon>Heliantheae alliance</taxon>
        <taxon>Millerieae</taxon>
        <taxon>Smallanthus</taxon>
    </lineage>
</organism>
<reference evidence="1 2" key="2">
    <citation type="journal article" date="2022" name="Mol. Ecol. Resour.">
        <title>The genomes of chicory, endive, great burdock and yacon provide insights into Asteraceae paleo-polyploidization history and plant inulin production.</title>
        <authorList>
            <person name="Fan W."/>
            <person name="Wang S."/>
            <person name="Wang H."/>
            <person name="Wang A."/>
            <person name="Jiang F."/>
            <person name="Liu H."/>
            <person name="Zhao H."/>
            <person name="Xu D."/>
            <person name="Zhang Y."/>
        </authorList>
    </citation>
    <scope>NUCLEOTIDE SEQUENCE [LARGE SCALE GENOMIC DNA]</scope>
    <source>
        <strain evidence="2">cv. Yunnan</strain>
        <tissue evidence="1">Leaves</tissue>
    </source>
</reference>
<keyword evidence="2" id="KW-1185">Reference proteome</keyword>
<dbReference type="Proteomes" id="UP001056120">
    <property type="component" value="Linkage Group LG19"/>
</dbReference>
<gene>
    <name evidence="1" type="ORF">L1987_57957</name>
</gene>
<comment type="caution">
    <text evidence="1">The sequence shown here is derived from an EMBL/GenBank/DDBJ whole genome shotgun (WGS) entry which is preliminary data.</text>
</comment>
<sequence>MSADPTTQRKHAAMIERLSNLHQSRVSNKTDPKDPSFESTKSFLLLFTNSKQAIDTKDKDAIENGPEQQQSGYKVKDSPGFRNKEDEMLTKEFKGSEMGEFVLADLTNCEVRLKGCFRTLFINRLQNCKIYAGPVLGSILTEEVEGCLFVVASHQIRIHHAKETDFYLRCRSRPIIEQSVGVRFAPYRLCYDGIESDLRESNLDDDTRIWANVDDFQWLRAVQSPNWSILPESQRIDTVKI</sequence>
<proteinExistence type="predicted"/>
<accession>A0ACB9DEG4</accession>
<evidence type="ECO:0000313" key="1">
    <source>
        <dbReference type="EMBL" id="KAI3744861.1"/>
    </source>
</evidence>
<name>A0ACB9DEG4_9ASTR</name>
<evidence type="ECO:0000313" key="2">
    <source>
        <dbReference type="Proteomes" id="UP001056120"/>
    </source>
</evidence>
<protein>
    <submittedName>
        <fullName evidence="1">Uncharacterized protein</fullName>
    </submittedName>
</protein>